<reference evidence="1 2" key="1">
    <citation type="submission" date="2018-08" db="EMBL/GenBank/DDBJ databases">
        <title>The complete genome sequence of Streptomyces seoulensis, a pioneer strain for nickel superoxide dismutase discovery.</title>
        <authorList>
            <person name="Shin J."/>
            <person name="Lee J.-S."/>
            <person name="Lee E.-J."/>
            <person name="Youn H.-D."/>
        </authorList>
    </citation>
    <scope>NUCLEOTIDE SEQUENCE [LARGE SCALE GENOMIC DNA]</scope>
    <source>
        <strain evidence="1 2">KCTC 9819</strain>
    </source>
</reference>
<dbReference type="EMBL" id="CP032229">
    <property type="protein sequence ID" value="QBJ92853.1"/>
    <property type="molecule type" value="Genomic_DNA"/>
</dbReference>
<accession>A0A4P6U0W5</accession>
<organism evidence="1 2">
    <name type="scientific">Streptomyces seoulensis</name>
    <dbReference type="NCBI Taxonomy" id="73044"/>
    <lineage>
        <taxon>Bacteria</taxon>
        <taxon>Bacillati</taxon>
        <taxon>Actinomycetota</taxon>
        <taxon>Actinomycetes</taxon>
        <taxon>Kitasatosporales</taxon>
        <taxon>Streptomycetaceae</taxon>
        <taxon>Streptomyces</taxon>
    </lineage>
</organism>
<dbReference type="Gene3D" id="2.120.10.70">
    <property type="entry name" value="Fucose-specific lectin"/>
    <property type="match status" value="1"/>
</dbReference>
<dbReference type="RefSeq" id="WP_031181624.1">
    <property type="nucleotide sequence ID" value="NZ_CP032229.1"/>
</dbReference>
<dbReference type="KEGG" id="sseo:D0Z67_22930"/>
<dbReference type="SUPFAM" id="SSF89372">
    <property type="entry name" value="Fucose-specific lectin"/>
    <property type="match status" value="1"/>
</dbReference>
<dbReference type="OrthoDB" id="4307815at2"/>
<proteinExistence type="predicted"/>
<keyword evidence="2" id="KW-1185">Reference proteome</keyword>
<protein>
    <submittedName>
        <fullName evidence="1">Uncharacterized protein</fullName>
    </submittedName>
</protein>
<dbReference type="GeneID" id="300101766"/>
<name>A0A4P6U0W5_STRSO</name>
<evidence type="ECO:0000313" key="2">
    <source>
        <dbReference type="Proteomes" id="UP000292547"/>
    </source>
</evidence>
<gene>
    <name evidence="1" type="ORF">D0Z67_22930</name>
</gene>
<dbReference type="AlphaFoldDB" id="A0A4P6U0W5"/>
<sequence>MNGDWLIRGRDGRLGVYHPTDDGVLSRAEHRPGGGWTAPRRVGGEQKLRPGLGVGQGADGYAHLVSWHPAAGGEAVLTHSTHYRPDLTAMDWTPLGHPNRTGPATSDPAVAVDHQGRAHVFVVNGGQGLSMVAQREKGGWAPWRDLNGSRVQNGLAAVTGETGLVGVYGAVPGGIVHWTQEKPGKQITITESLEARVRPGTLAALATSEQSTTVFWTDTEGMLCAWRPGRPPVALLPAAGPGPVSAVRCRLDGHDCTVLAQRAASGRVAVAAYPTEAESAGAWWAESGPVLPEDARVFLAGGADSGRLTAAALSPSTGRLVLTHRKDEPGLALEPWRDV</sequence>
<dbReference type="STRING" id="73044.GCA_000725795_03423"/>
<evidence type="ECO:0000313" key="1">
    <source>
        <dbReference type="EMBL" id="QBJ92853.1"/>
    </source>
</evidence>
<dbReference type="Proteomes" id="UP000292547">
    <property type="component" value="Chromosome"/>
</dbReference>